<protein>
    <recommendedName>
        <fullName evidence="10">Phospholipase A1 member A</fullName>
    </recommendedName>
</protein>
<evidence type="ECO:0000256" key="4">
    <source>
        <dbReference type="ARBA" id="ARBA00022729"/>
    </source>
</evidence>
<keyword evidence="8" id="KW-1015">Disulfide bond</keyword>
<dbReference type="GO" id="GO:0008970">
    <property type="term" value="F:phospholipase A1 activity"/>
    <property type="evidence" value="ECO:0007669"/>
    <property type="project" value="TreeGrafter"/>
</dbReference>
<feature type="domain" description="Lipase" evidence="18">
    <location>
        <begin position="37"/>
        <end position="343"/>
    </location>
</feature>
<evidence type="ECO:0000259" key="18">
    <source>
        <dbReference type="Pfam" id="PF00151"/>
    </source>
</evidence>
<evidence type="ECO:0000256" key="16">
    <source>
        <dbReference type="RuleBase" id="RU004262"/>
    </source>
</evidence>
<evidence type="ECO:0000256" key="8">
    <source>
        <dbReference type="ARBA" id="ARBA00023157"/>
    </source>
</evidence>
<dbReference type="PIRSF" id="PIRSF000865">
    <property type="entry name" value="Lipoprotein_lipase_LIPH"/>
    <property type="match status" value="1"/>
</dbReference>
<dbReference type="Proteomes" id="UP000515156">
    <property type="component" value="Chromosome 5"/>
</dbReference>
<dbReference type="GeneID" id="115470657"/>
<sequence>MGGNMAKDERRKNGMILISAVLLSLSSVWAEDEVHLSNNCTNFRTAKLLQGSILGVQFLLFTPQDPNCGSLIDVQKPDSIQTSDFNATLDTKILIHGFRALGTKPSWIDRMIGALLQAGEMNVIAVDWVYGSTIKYHSAVENITELGLLISMLISKLIVLRGISEKSIHLIGVSLGAHVAGLVGNFFEGKLGRITGLDPASYKFTKASAEERLDPGDALFVEAIHTDADGFGIRIPVGHIDFFINGGKDQPGCSSLKNLYGYLICDHMRSINIYISSLENSCPLMAFPCSSYQNFIDGDCVDCFNPFLLSCPQIGLLDRGGIEMASLPRGVQVFMMTKSGEPYCVYHSLVEFKLQETRETDTRIEITFHSRNSTTTIRVNIPKGGHLGKGIVGHDVPLCQVDTVELKLLGKKSMPMFWKRTEAQVTGNFCTAELPMHNSEKTLCLSESLFLIENHPVHHVLAMKC</sequence>
<dbReference type="GO" id="GO:0046872">
    <property type="term" value="F:metal ion binding"/>
    <property type="evidence" value="ECO:0007669"/>
    <property type="project" value="UniProtKB-KW"/>
</dbReference>
<dbReference type="InterPro" id="IPR029058">
    <property type="entry name" value="AB_hydrolase_fold"/>
</dbReference>
<feature type="chain" id="PRO_5028356795" description="Phospholipase A1 member A" evidence="17">
    <location>
        <begin position="31"/>
        <end position="465"/>
    </location>
</feature>
<evidence type="ECO:0000256" key="5">
    <source>
        <dbReference type="ARBA" id="ARBA00022801"/>
    </source>
</evidence>
<feature type="binding site" evidence="15">
    <location>
        <position position="214"/>
    </location>
    <ligand>
        <name>Ca(2+)</name>
        <dbReference type="ChEBI" id="CHEBI:29108"/>
    </ligand>
</feature>
<accession>A0A6P7Y445</accession>
<dbReference type="PANTHER" id="PTHR11610">
    <property type="entry name" value="LIPASE"/>
    <property type="match status" value="1"/>
</dbReference>
<dbReference type="InterPro" id="IPR013818">
    <property type="entry name" value="Lipase"/>
</dbReference>
<dbReference type="InParanoid" id="A0A6P7Y445"/>
<gene>
    <name evidence="20" type="primary">PLA1A</name>
</gene>
<feature type="binding site" evidence="15">
    <location>
        <position position="217"/>
    </location>
    <ligand>
        <name>Ca(2+)</name>
        <dbReference type="ChEBI" id="CHEBI:29108"/>
    </ligand>
</feature>
<dbReference type="PRINTS" id="PR00821">
    <property type="entry name" value="TAGLIPASE"/>
</dbReference>
<comment type="subcellular location">
    <subcellularLocation>
        <location evidence="1">Secreted</location>
    </subcellularLocation>
</comment>
<evidence type="ECO:0000256" key="17">
    <source>
        <dbReference type="SAM" id="SignalP"/>
    </source>
</evidence>
<evidence type="ECO:0000256" key="11">
    <source>
        <dbReference type="ARBA" id="ARBA00048284"/>
    </source>
</evidence>
<keyword evidence="5" id="KW-0378">Hydrolase</keyword>
<reference evidence="20" key="1">
    <citation type="submission" date="2025-08" db="UniProtKB">
        <authorList>
            <consortium name="RefSeq"/>
        </authorList>
    </citation>
    <scope>IDENTIFICATION</scope>
</reference>
<feature type="active site" description="Charge relay system" evidence="14">
    <location>
        <position position="267"/>
    </location>
</feature>
<feature type="active site" description="Nucleophile" evidence="14">
    <location>
        <position position="174"/>
    </location>
</feature>
<feature type="signal peptide" evidence="17">
    <location>
        <begin position="1"/>
        <end position="30"/>
    </location>
</feature>
<dbReference type="RefSeq" id="XP_030059861.1">
    <property type="nucleotide sequence ID" value="XM_030204001.1"/>
</dbReference>
<comment type="catalytic activity">
    <reaction evidence="11">
        <text>1-(9Z-octadecenoyl)-sn-glycero-3-phospho-L-serine + H2O = sn-glycero-3-phospho-L-serine + (9Z)-octadecenoate + H(+)</text>
        <dbReference type="Rhea" id="RHEA:40499"/>
        <dbReference type="ChEBI" id="CHEBI:15377"/>
        <dbReference type="ChEBI" id="CHEBI:15378"/>
        <dbReference type="ChEBI" id="CHEBI:30823"/>
        <dbReference type="ChEBI" id="CHEBI:64765"/>
        <dbReference type="ChEBI" id="CHEBI:74617"/>
    </reaction>
    <physiologicalReaction direction="left-to-right" evidence="11">
        <dbReference type="Rhea" id="RHEA:40500"/>
    </physiologicalReaction>
</comment>
<evidence type="ECO:0000256" key="13">
    <source>
        <dbReference type="ARBA" id="ARBA00048700"/>
    </source>
</evidence>
<keyword evidence="6" id="KW-0442">Lipid degradation</keyword>
<feature type="active site" description="Charge relay system" evidence="14">
    <location>
        <position position="198"/>
    </location>
</feature>
<comment type="similarity">
    <text evidence="2 16">Belongs to the AB hydrolase superfamily. Lipase family.</text>
</comment>
<dbReference type="SUPFAM" id="SSF53474">
    <property type="entry name" value="alpha/beta-Hydrolases"/>
    <property type="match status" value="1"/>
</dbReference>
<evidence type="ECO:0000256" key="9">
    <source>
        <dbReference type="ARBA" id="ARBA00023180"/>
    </source>
</evidence>
<dbReference type="AlphaFoldDB" id="A0A6P7Y445"/>
<organism evidence="19 20">
    <name type="scientific">Microcaecilia unicolor</name>
    <dbReference type="NCBI Taxonomy" id="1415580"/>
    <lineage>
        <taxon>Eukaryota</taxon>
        <taxon>Metazoa</taxon>
        <taxon>Chordata</taxon>
        <taxon>Craniata</taxon>
        <taxon>Vertebrata</taxon>
        <taxon>Euteleostomi</taxon>
        <taxon>Amphibia</taxon>
        <taxon>Gymnophiona</taxon>
        <taxon>Siphonopidae</taxon>
        <taxon>Microcaecilia</taxon>
    </lineage>
</organism>
<comment type="catalytic activity">
    <reaction evidence="12">
        <text>1,2-di-(9Z)-octadecenoyl-sn-glycero-3-phospho-L-serine + H2O = 2-(9Z-octadecenoyl)-sn-glycero-3-phospho-L-serine + (9Z)-octadecenoate + H(+)</text>
        <dbReference type="Rhea" id="RHEA:40491"/>
        <dbReference type="ChEBI" id="CHEBI:15377"/>
        <dbReference type="ChEBI" id="CHEBI:15378"/>
        <dbReference type="ChEBI" id="CHEBI:30823"/>
        <dbReference type="ChEBI" id="CHEBI:74905"/>
        <dbReference type="ChEBI" id="CHEBI:77342"/>
    </reaction>
    <physiologicalReaction direction="left-to-right" evidence="12">
        <dbReference type="Rhea" id="RHEA:40492"/>
    </physiologicalReaction>
</comment>
<comment type="catalytic activity">
    <reaction evidence="13">
        <text>1-hexadecanoyl-2-(5Z,8Z,11Z,14Z-eicosatetraenoyl)-sn-glycero-3-phospho-L-serine + H2O = 2-(5Z,8Z,11Z,14Z)-eicosatetraenoyl-sn-glycero-3-phospho-L-serine + hexadecanoate + H(+)</text>
        <dbReference type="Rhea" id="RHEA:41187"/>
        <dbReference type="ChEBI" id="CHEBI:7896"/>
        <dbReference type="ChEBI" id="CHEBI:15377"/>
        <dbReference type="ChEBI" id="CHEBI:15378"/>
        <dbReference type="ChEBI" id="CHEBI:75032"/>
        <dbReference type="ChEBI" id="CHEBI:77830"/>
    </reaction>
    <physiologicalReaction direction="left-to-right" evidence="13">
        <dbReference type="Rhea" id="RHEA:41188"/>
    </physiologicalReaction>
</comment>
<evidence type="ECO:0000256" key="3">
    <source>
        <dbReference type="ARBA" id="ARBA00022525"/>
    </source>
</evidence>
<keyword evidence="4 17" id="KW-0732">Signal</keyword>
<evidence type="ECO:0000256" key="10">
    <source>
        <dbReference type="ARBA" id="ARBA00040696"/>
    </source>
</evidence>
<dbReference type="GO" id="GO:0005615">
    <property type="term" value="C:extracellular space"/>
    <property type="evidence" value="ECO:0007669"/>
    <property type="project" value="TreeGrafter"/>
</dbReference>
<dbReference type="GO" id="GO:0016042">
    <property type="term" value="P:lipid catabolic process"/>
    <property type="evidence" value="ECO:0007669"/>
    <property type="project" value="UniProtKB-KW"/>
</dbReference>
<evidence type="ECO:0000256" key="14">
    <source>
        <dbReference type="PIRSR" id="PIRSR000865-1"/>
    </source>
</evidence>
<dbReference type="CTD" id="51365"/>
<dbReference type="InterPro" id="IPR000734">
    <property type="entry name" value="TAG_lipase"/>
</dbReference>
<keyword evidence="7" id="KW-0443">Lipid metabolism</keyword>
<keyword evidence="9" id="KW-0325">Glycoprotein</keyword>
<feature type="binding site" evidence="15">
    <location>
        <position position="212"/>
    </location>
    <ligand>
        <name>Ca(2+)</name>
        <dbReference type="ChEBI" id="CHEBI:29108"/>
    </ligand>
</feature>
<evidence type="ECO:0000256" key="12">
    <source>
        <dbReference type="ARBA" id="ARBA00048646"/>
    </source>
</evidence>
<keyword evidence="15" id="KW-0106">Calcium</keyword>
<dbReference type="OrthoDB" id="199913at2759"/>
<evidence type="ECO:0000256" key="2">
    <source>
        <dbReference type="ARBA" id="ARBA00010701"/>
    </source>
</evidence>
<evidence type="ECO:0000256" key="6">
    <source>
        <dbReference type="ARBA" id="ARBA00022963"/>
    </source>
</evidence>
<evidence type="ECO:0000256" key="15">
    <source>
        <dbReference type="PIRSR" id="PIRSR000865-2"/>
    </source>
</evidence>
<keyword evidence="15" id="KW-0479">Metal-binding</keyword>
<evidence type="ECO:0000313" key="20">
    <source>
        <dbReference type="RefSeq" id="XP_030059861.1"/>
    </source>
</evidence>
<evidence type="ECO:0000256" key="1">
    <source>
        <dbReference type="ARBA" id="ARBA00004613"/>
    </source>
</evidence>
<dbReference type="InterPro" id="IPR033906">
    <property type="entry name" value="Lipase_N"/>
</dbReference>
<name>A0A6P7Y445_9AMPH</name>
<dbReference type="Gene3D" id="3.40.50.1820">
    <property type="entry name" value="alpha/beta hydrolase"/>
    <property type="match status" value="1"/>
</dbReference>
<dbReference type="PANTHER" id="PTHR11610:SF111">
    <property type="entry name" value="PHOSPHOLIPASE A1 MEMBER A"/>
    <property type="match status" value="1"/>
</dbReference>
<keyword evidence="3" id="KW-0964">Secreted</keyword>
<proteinExistence type="inferred from homology"/>
<dbReference type="FunCoup" id="A0A6P7Y445">
    <property type="interactions" value="465"/>
</dbReference>
<dbReference type="Pfam" id="PF00151">
    <property type="entry name" value="Lipase"/>
    <property type="match status" value="1"/>
</dbReference>
<dbReference type="KEGG" id="muo:115470657"/>
<dbReference type="InterPro" id="IPR016272">
    <property type="entry name" value="Lipase_LIPH"/>
</dbReference>
<keyword evidence="19" id="KW-1185">Reference proteome</keyword>
<evidence type="ECO:0000313" key="19">
    <source>
        <dbReference type="Proteomes" id="UP000515156"/>
    </source>
</evidence>
<dbReference type="CDD" id="cd00707">
    <property type="entry name" value="Pancreat_lipase_like"/>
    <property type="match status" value="1"/>
</dbReference>
<evidence type="ECO:0000256" key="7">
    <source>
        <dbReference type="ARBA" id="ARBA00023098"/>
    </source>
</evidence>